<evidence type="ECO:0000313" key="4">
    <source>
        <dbReference type="Proteomes" id="UP001381693"/>
    </source>
</evidence>
<gene>
    <name evidence="3" type="ORF">SK128_014432</name>
</gene>
<sequence length="111" mass="12263">MKAVILLCLVAFAASAPQQFQNVPKQEDLESIEPYEFSVAVNDDDSTVYTSRQESQDANGVIRGEYSWVAANGIRYITTYTADAANGFVSNTIEEPTDIIVKLPVLQPQFQ</sequence>
<feature type="signal peptide" evidence="2">
    <location>
        <begin position="1"/>
        <end position="15"/>
    </location>
</feature>
<keyword evidence="1" id="KW-0193">Cuticle</keyword>
<proteinExistence type="predicted"/>
<dbReference type="InterPro" id="IPR050468">
    <property type="entry name" value="Cuticle_Struct_Prot"/>
</dbReference>
<dbReference type="Pfam" id="PF00379">
    <property type="entry name" value="Chitin_bind_4"/>
    <property type="match status" value="1"/>
</dbReference>
<dbReference type="Proteomes" id="UP001381693">
    <property type="component" value="Unassembled WGS sequence"/>
</dbReference>
<reference evidence="3 4" key="1">
    <citation type="submission" date="2023-11" db="EMBL/GenBank/DDBJ databases">
        <title>Halocaridina rubra genome assembly.</title>
        <authorList>
            <person name="Smith C."/>
        </authorList>
    </citation>
    <scope>NUCLEOTIDE SEQUENCE [LARGE SCALE GENOMIC DNA]</scope>
    <source>
        <strain evidence="3">EP-1</strain>
        <tissue evidence="3">Whole</tissue>
    </source>
</reference>
<accession>A0AAN8WAZ2</accession>
<dbReference type="PROSITE" id="PS51155">
    <property type="entry name" value="CHIT_BIND_RR_2"/>
    <property type="match status" value="1"/>
</dbReference>
<evidence type="ECO:0000256" key="2">
    <source>
        <dbReference type="SAM" id="SignalP"/>
    </source>
</evidence>
<comment type="caution">
    <text evidence="3">The sequence shown here is derived from an EMBL/GenBank/DDBJ whole genome shotgun (WGS) entry which is preliminary data.</text>
</comment>
<dbReference type="InterPro" id="IPR000618">
    <property type="entry name" value="Insect_cuticle"/>
</dbReference>
<feature type="chain" id="PRO_5043006351" evidence="2">
    <location>
        <begin position="16"/>
        <end position="111"/>
    </location>
</feature>
<organism evidence="3 4">
    <name type="scientific">Halocaridina rubra</name>
    <name type="common">Hawaiian red shrimp</name>
    <dbReference type="NCBI Taxonomy" id="373956"/>
    <lineage>
        <taxon>Eukaryota</taxon>
        <taxon>Metazoa</taxon>
        <taxon>Ecdysozoa</taxon>
        <taxon>Arthropoda</taxon>
        <taxon>Crustacea</taxon>
        <taxon>Multicrustacea</taxon>
        <taxon>Malacostraca</taxon>
        <taxon>Eumalacostraca</taxon>
        <taxon>Eucarida</taxon>
        <taxon>Decapoda</taxon>
        <taxon>Pleocyemata</taxon>
        <taxon>Caridea</taxon>
        <taxon>Atyoidea</taxon>
        <taxon>Atyidae</taxon>
        <taxon>Halocaridina</taxon>
    </lineage>
</organism>
<dbReference type="AlphaFoldDB" id="A0AAN8WAZ2"/>
<keyword evidence="4" id="KW-1185">Reference proteome</keyword>
<dbReference type="PANTHER" id="PTHR10380">
    <property type="entry name" value="CUTICLE PROTEIN"/>
    <property type="match status" value="1"/>
</dbReference>
<protein>
    <submittedName>
        <fullName evidence="3">Uncharacterized protein</fullName>
    </submittedName>
</protein>
<dbReference type="EMBL" id="JAXCGZ010022824">
    <property type="protein sequence ID" value="KAK7022962.1"/>
    <property type="molecule type" value="Genomic_DNA"/>
</dbReference>
<dbReference type="GO" id="GO:0062129">
    <property type="term" value="C:chitin-based extracellular matrix"/>
    <property type="evidence" value="ECO:0007669"/>
    <property type="project" value="TreeGrafter"/>
</dbReference>
<name>A0AAN8WAZ2_HALRR</name>
<dbReference type="GO" id="GO:0008010">
    <property type="term" value="F:structural constituent of chitin-based larval cuticle"/>
    <property type="evidence" value="ECO:0007669"/>
    <property type="project" value="TreeGrafter"/>
</dbReference>
<keyword evidence="2" id="KW-0732">Signal</keyword>
<evidence type="ECO:0000313" key="3">
    <source>
        <dbReference type="EMBL" id="KAK7022962.1"/>
    </source>
</evidence>
<evidence type="ECO:0000256" key="1">
    <source>
        <dbReference type="PROSITE-ProRule" id="PRU00497"/>
    </source>
</evidence>